<evidence type="ECO:0000256" key="4">
    <source>
        <dbReference type="ARBA" id="ARBA00023163"/>
    </source>
</evidence>
<dbReference type="RefSeq" id="WP_244457833.1">
    <property type="nucleotide sequence ID" value="NZ_AP025637.1"/>
</dbReference>
<dbReference type="InterPro" id="IPR005119">
    <property type="entry name" value="LysR_subst-bd"/>
</dbReference>
<dbReference type="Pfam" id="PF00126">
    <property type="entry name" value="HTH_1"/>
    <property type="match status" value="1"/>
</dbReference>
<evidence type="ECO:0000256" key="1">
    <source>
        <dbReference type="ARBA" id="ARBA00009437"/>
    </source>
</evidence>
<evidence type="ECO:0000259" key="5">
    <source>
        <dbReference type="PROSITE" id="PS50931"/>
    </source>
</evidence>
<dbReference type="InterPro" id="IPR000847">
    <property type="entry name" value="LysR_HTH_N"/>
</dbReference>
<protein>
    <submittedName>
        <fullName evidence="6">LysR family transcriptional regulator</fullName>
    </submittedName>
</protein>
<dbReference type="PANTHER" id="PTHR30537">
    <property type="entry name" value="HTH-TYPE TRANSCRIPTIONAL REGULATOR"/>
    <property type="match status" value="1"/>
</dbReference>
<dbReference type="CDD" id="cd08422">
    <property type="entry name" value="PBP2_CrgA_like"/>
    <property type="match status" value="1"/>
</dbReference>
<dbReference type="Gene3D" id="1.10.10.10">
    <property type="entry name" value="Winged helix-like DNA-binding domain superfamily/Winged helix DNA-binding domain"/>
    <property type="match status" value="1"/>
</dbReference>
<dbReference type="PANTHER" id="PTHR30537:SF80">
    <property type="entry name" value="TRANSCRIPTIONAL REGULATOR"/>
    <property type="match status" value="1"/>
</dbReference>
<reference evidence="6 7" key="1">
    <citation type="journal article" date="2016" name="Microbes Environ.">
        <title>Phylogenetically diverse aerobic anoxygenic phototrophic bacteria isolated from epilithic biofilms in Tama river, Japan.</title>
        <authorList>
            <person name="Hirose S."/>
            <person name="Matsuura K."/>
            <person name="Haruta S."/>
        </authorList>
    </citation>
    <scope>NUCLEOTIDE SEQUENCE [LARGE SCALE GENOMIC DNA]</scope>
    <source>
        <strain evidence="6 7">S08</strain>
    </source>
</reference>
<dbReference type="Gene3D" id="3.40.190.290">
    <property type="match status" value="1"/>
</dbReference>
<dbReference type="Pfam" id="PF03466">
    <property type="entry name" value="LysR_substrate"/>
    <property type="match status" value="1"/>
</dbReference>
<organism evidence="6 7">
    <name type="scientific">Roseomonas fluvialis</name>
    <dbReference type="NCBI Taxonomy" id="1750527"/>
    <lineage>
        <taxon>Bacteria</taxon>
        <taxon>Pseudomonadati</taxon>
        <taxon>Pseudomonadota</taxon>
        <taxon>Alphaproteobacteria</taxon>
        <taxon>Acetobacterales</taxon>
        <taxon>Roseomonadaceae</taxon>
        <taxon>Roseomonas</taxon>
    </lineage>
</organism>
<keyword evidence="2" id="KW-0805">Transcription regulation</keyword>
<dbReference type="SUPFAM" id="SSF46785">
    <property type="entry name" value="Winged helix' DNA-binding domain"/>
    <property type="match status" value="1"/>
</dbReference>
<dbReference type="SUPFAM" id="SSF53850">
    <property type="entry name" value="Periplasmic binding protein-like II"/>
    <property type="match status" value="1"/>
</dbReference>
<name>A0ABN6NW29_9PROT</name>
<evidence type="ECO:0000313" key="6">
    <source>
        <dbReference type="EMBL" id="BDG70507.1"/>
    </source>
</evidence>
<keyword evidence="3" id="KW-0238">DNA-binding</keyword>
<dbReference type="InterPro" id="IPR058163">
    <property type="entry name" value="LysR-type_TF_proteobact-type"/>
</dbReference>
<dbReference type="PROSITE" id="PS50931">
    <property type="entry name" value="HTH_LYSR"/>
    <property type="match status" value="1"/>
</dbReference>
<dbReference type="InterPro" id="IPR036390">
    <property type="entry name" value="WH_DNA-bd_sf"/>
</dbReference>
<comment type="similarity">
    <text evidence="1">Belongs to the LysR transcriptional regulatory family.</text>
</comment>
<dbReference type="PRINTS" id="PR00039">
    <property type="entry name" value="HTHLYSR"/>
</dbReference>
<gene>
    <name evidence="6" type="ORF">Rmf_04360</name>
</gene>
<evidence type="ECO:0000256" key="3">
    <source>
        <dbReference type="ARBA" id="ARBA00023125"/>
    </source>
</evidence>
<dbReference type="InterPro" id="IPR036388">
    <property type="entry name" value="WH-like_DNA-bd_sf"/>
</dbReference>
<dbReference type="Proteomes" id="UP000831327">
    <property type="component" value="Chromosome"/>
</dbReference>
<accession>A0ABN6NW29</accession>
<keyword evidence="4" id="KW-0804">Transcription</keyword>
<evidence type="ECO:0000256" key="2">
    <source>
        <dbReference type="ARBA" id="ARBA00023015"/>
    </source>
</evidence>
<sequence length="304" mass="33204">MSDALPLFRTFLRVVETGSFSAAAREANTSQPTISRQVAALEQHLGCLLLQRTTRTLALTEEGRAFYEAARRAVEAVTEAETSVGRRKGRATGTLRLAVAEVMGRLHLLPRLPRFLDRHPDLSVDLVLSDGFTDLVEEGIDMALRVGELSDPSLVARRIGLTRRVVVATPDYLARRGVPATPGDLRGHDCVLYSGLASGAAWLFDGPEGPLSVPVAGRVRVSTTEAVRAAVLGGLGIGMVPVWHFVGREFEEGRLVRLLQAWEPKPQPIHAVWSTRRYLAPKVRAMIDFLAEEFDADPRLSGRG</sequence>
<keyword evidence="7" id="KW-1185">Reference proteome</keyword>
<evidence type="ECO:0000313" key="7">
    <source>
        <dbReference type="Proteomes" id="UP000831327"/>
    </source>
</evidence>
<dbReference type="EMBL" id="AP025637">
    <property type="protein sequence ID" value="BDG70507.1"/>
    <property type="molecule type" value="Genomic_DNA"/>
</dbReference>
<proteinExistence type="inferred from homology"/>
<feature type="domain" description="HTH lysR-type" evidence="5">
    <location>
        <begin position="1"/>
        <end position="60"/>
    </location>
</feature>